<evidence type="ECO:0000313" key="1">
    <source>
        <dbReference type="EMBL" id="AGR48223.1"/>
    </source>
</evidence>
<reference evidence="1 2" key="1">
    <citation type="journal article" date="2014" name="J. Gen. Virol.">
        <title>Isolation and characterization of a new Staphylococcus epidermidis broad-spectrum bacteriophage.</title>
        <authorList>
            <person name="Melo L.D."/>
            <person name="Sillankorva S."/>
            <person name="Ackermann H.W."/>
            <person name="Kropinski A.M."/>
            <person name="Azeredo J."/>
            <person name="Cerca N."/>
        </authorList>
    </citation>
    <scope>NUCLEOTIDE SEQUENCE [LARGE SCALE GENOMIC DNA]</scope>
</reference>
<gene>
    <name evidence="1" type="ORF">SEP1_098</name>
</gene>
<dbReference type="EMBL" id="KF021268">
    <property type="protein sequence ID" value="AGR48223.1"/>
    <property type="molecule type" value="Genomic_DNA"/>
</dbReference>
<dbReference type="Proteomes" id="UP000226269">
    <property type="component" value="Segment"/>
</dbReference>
<keyword evidence="2" id="KW-1185">Reference proteome</keyword>
<organism evidence="1 2">
    <name type="scientific">Staphylococcus phage phiIBB-SEP1</name>
    <dbReference type="NCBI Taxonomy" id="1340769"/>
    <lineage>
        <taxon>Viruses</taxon>
        <taxon>Duplodnaviria</taxon>
        <taxon>Heunggongvirae</taxon>
        <taxon>Uroviricota</taxon>
        <taxon>Caudoviricetes</taxon>
        <taxon>Herelleviridae</taxon>
        <taxon>Twortvirinae</taxon>
        <taxon>Sepunavirus</taxon>
        <taxon>Sepunavirus SEP1</taxon>
    </lineage>
</organism>
<protein>
    <submittedName>
        <fullName evidence="1">Uncharacterized protein</fullName>
    </submittedName>
</protein>
<evidence type="ECO:0000313" key="2">
    <source>
        <dbReference type="Proteomes" id="UP000226269"/>
    </source>
</evidence>
<name>W5R8U5_9CAUD</name>
<accession>W5R8U5</accession>
<sequence length="110" mass="12527">MNNEKLSVLKESELSILNSIVKLLESFDVGSLRLLKDNNEFVIKVNGDTVLETDNGLVRQHFTKLNIKVTERIALSRISDALQFTLSEIYNLEDTMFKEAQNVQNVVDEV</sequence>
<proteinExistence type="predicted"/>